<dbReference type="InterPro" id="IPR005467">
    <property type="entry name" value="His_kinase_dom"/>
</dbReference>
<comment type="catalytic activity">
    <reaction evidence="1">
        <text>ATP + protein L-histidine = ADP + protein N-phospho-L-histidine.</text>
        <dbReference type="EC" id="2.7.13.3"/>
    </reaction>
</comment>
<dbReference type="CDD" id="cd17546">
    <property type="entry name" value="REC_hyHK_CKI1_RcsC-like"/>
    <property type="match status" value="1"/>
</dbReference>
<evidence type="ECO:0000256" key="1">
    <source>
        <dbReference type="ARBA" id="ARBA00000085"/>
    </source>
</evidence>
<gene>
    <name evidence="10" type="ORF">LTR77_008902</name>
</gene>
<dbReference type="SMART" id="SM00448">
    <property type="entry name" value="REC"/>
    <property type="match status" value="1"/>
</dbReference>
<dbReference type="SUPFAM" id="SSF52172">
    <property type="entry name" value="CheY-like"/>
    <property type="match status" value="1"/>
</dbReference>
<accession>A0AAV9NYZ0</accession>
<evidence type="ECO:0000259" key="9">
    <source>
        <dbReference type="PROSITE" id="PS50110"/>
    </source>
</evidence>
<evidence type="ECO:0000256" key="2">
    <source>
        <dbReference type="ARBA" id="ARBA00012438"/>
    </source>
</evidence>
<feature type="region of interest" description="Disordered" evidence="7">
    <location>
        <begin position="244"/>
        <end position="282"/>
    </location>
</feature>
<dbReference type="InterPro" id="IPR003594">
    <property type="entry name" value="HATPase_dom"/>
</dbReference>
<evidence type="ECO:0000259" key="8">
    <source>
        <dbReference type="PROSITE" id="PS50109"/>
    </source>
</evidence>
<feature type="domain" description="Histidine kinase" evidence="8">
    <location>
        <begin position="537"/>
        <end position="820"/>
    </location>
</feature>
<evidence type="ECO:0000313" key="11">
    <source>
        <dbReference type="Proteomes" id="UP001337655"/>
    </source>
</evidence>
<dbReference type="SUPFAM" id="SSF55874">
    <property type="entry name" value="ATPase domain of HSP90 chaperone/DNA topoisomerase II/histidine kinase"/>
    <property type="match status" value="1"/>
</dbReference>
<evidence type="ECO:0000256" key="3">
    <source>
        <dbReference type="ARBA" id="ARBA00022553"/>
    </source>
</evidence>
<feature type="modified residue" description="4-aspartylphosphate" evidence="6">
    <location>
        <position position="1140"/>
    </location>
</feature>
<keyword evidence="11" id="KW-1185">Reference proteome</keyword>
<dbReference type="Pfam" id="PF01590">
    <property type="entry name" value="GAF"/>
    <property type="match status" value="1"/>
</dbReference>
<dbReference type="Pfam" id="PF02518">
    <property type="entry name" value="HATPase_c"/>
    <property type="match status" value="1"/>
</dbReference>
<dbReference type="FunFam" id="1.10.287.130:FF:000023">
    <property type="entry name" value="Sensor histidine kinase/response regulator, putative"/>
    <property type="match status" value="1"/>
</dbReference>
<dbReference type="SUPFAM" id="SSF55781">
    <property type="entry name" value="GAF domain-like"/>
    <property type="match status" value="1"/>
</dbReference>
<dbReference type="EMBL" id="JAVRRT010000016">
    <property type="protein sequence ID" value="KAK5165373.1"/>
    <property type="molecule type" value="Genomic_DNA"/>
</dbReference>
<dbReference type="GO" id="GO:0005886">
    <property type="term" value="C:plasma membrane"/>
    <property type="evidence" value="ECO:0007669"/>
    <property type="project" value="TreeGrafter"/>
</dbReference>
<keyword evidence="3 6" id="KW-0597">Phosphoprotein</keyword>
<dbReference type="InterPro" id="IPR003018">
    <property type="entry name" value="GAF"/>
</dbReference>
<feature type="region of interest" description="Disordered" evidence="7">
    <location>
        <begin position="979"/>
        <end position="1070"/>
    </location>
</feature>
<dbReference type="CDD" id="cd00082">
    <property type="entry name" value="HisKA"/>
    <property type="match status" value="1"/>
</dbReference>
<feature type="domain" description="Response regulatory" evidence="9">
    <location>
        <begin position="1079"/>
        <end position="1210"/>
    </location>
</feature>
<keyword evidence="5" id="KW-0418">Kinase</keyword>
<dbReference type="Pfam" id="PF00072">
    <property type="entry name" value="Response_reg"/>
    <property type="match status" value="1"/>
</dbReference>
<feature type="compositionally biased region" description="Polar residues" evidence="7">
    <location>
        <begin position="260"/>
        <end position="281"/>
    </location>
</feature>
<dbReference type="GeneID" id="89930234"/>
<evidence type="ECO:0000256" key="7">
    <source>
        <dbReference type="SAM" id="MobiDB-lite"/>
    </source>
</evidence>
<feature type="compositionally biased region" description="Low complexity" evidence="7">
    <location>
        <begin position="336"/>
        <end position="366"/>
    </location>
</feature>
<dbReference type="AlphaFoldDB" id="A0AAV9NYZ0"/>
<feature type="region of interest" description="Disordered" evidence="7">
    <location>
        <begin position="333"/>
        <end position="380"/>
    </location>
</feature>
<name>A0AAV9NYZ0_9PEZI</name>
<dbReference type="InterPro" id="IPR001789">
    <property type="entry name" value="Sig_transdc_resp-reg_receiver"/>
</dbReference>
<protein>
    <recommendedName>
        <fullName evidence="2">histidine kinase</fullName>
        <ecNumber evidence="2">2.7.13.3</ecNumber>
    </recommendedName>
</protein>
<dbReference type="EC" id="2.7.13.3" evidence="2"/>
<feature type="compositionally biased region" description="Basic residues" evidence="7">
    <location>
        <begin position="598"/>
        <end position="610"/>
    </location>
</feature>
<dbReference type="PANTHER" id="PTHR43047:SF72">
    <property type="entry name" value="OSMOSENSING HISTIDINE PROTEIN KINASE SLN1"/>
    <property type="match status" value="1"/>
</dbReference>
<dbReference type="GO" id="GO:0009927">
    <property type="term" value="F:histidine phosphotransfer kinase activity"/>
    <property type="evidence" value="ECO:0007669"/>
    <property type="project" value="TreeGrafter"/>
</dbReference>
<reference evidence="10 11" key="1">
    <citation type="submission" date="2023-08" db="EMBL/GenBank/DDBJ databases">
        <title>Black Yeasts Isolated from many extreme environments.</title>
        <authorList>
            <person name="Coleine C."/>
            <person name="Stajich J.E."/>
            <person name="Selbmann L."/>
        </authorList>
    </citation>
    <scope>NUCLEOTIDE SEQUENCE [LARGE SCALE GENOMIC DNA]</scope>
    <source>
        <strain evidence="10 11">CCFEE 5935</strain>
    </source>
</reference>
<dbReference type="PRINTS" id="PR00344">
    <property type="entry name" value="BCTRLSENSOR"/>
</dbReference>
<dbReference type="InterPro" id="IPR029016">
    <property type="entry name" value="GAF-like_dom_sf"/>
</dbReference>
<evidence type="ECO:0000256" key="4">
    <source>
        <dbReference type="ARBA" id="ARBA00022679"/>
    </source>
</evidence>
<dbReference type="InterPro" id="IPR011006">
    <property type="entry name" value="CheY-like_superfamily"/>
</dbReference>
<feature type="compositionally biased region" description="Basic and acidic residues" evidence="7">
    <location>
        <begin position="990"/>
        <end position="1002"/>
    </location>
</feature>
<evidence type="ECO:0000256" key="5">
    <source>
        <dbReference type="ARBA" id="ARBA00022777"/>
    </source>
</evidence>
<dbReference type="Gene3D" id="3.30.565.10">
    <property type="entry name" value="Histidine kinase-like ATPase, C-terminal domain"/>
    <property type="match status" value="1"/>
</dbReference>
<keyword evidence="4" id="KW-0808">Transferase</keyword>
<evidence type="ECO:0000256" key="6">
    <source>
        <dbReference type="PROSITE-ProRule" id="PRU00169"/>
    </source>
</evidence>
<dbReference type="PANTHER" id="PTHR43047">
    <property type="entry name" value="TWO-COMPONENT HISTIDINE PROTEIN KINASE"/>
    <property type="match status" value="1"/>
</dbReference>
<dbReference type="RefSeq" id="XP_064655457.1">
    <property type="nucleotide sequence ID" value="XM_064806131.1"/>
</dbReference>
<dbReference type="InterPro" id="IPR036097">
    <property type="entry name" value="HisK_dim/P_sf"/>
</dbReference>
<organism evidence="10 11">
    <name type="scientific">Saxophila tyrrhenica</name>
    <dbReference type="NCBI Taxonomy" id="1690608"/>
    <lineage>
        <taxon>Eukaryota</taxon>
        <taxon>Fungi</taxon>
        <taxon>Dikarya</taxon>
        <taxon>Ascomycota</taxon>
        <taxon>Pezizomycotina</taxon>
        <taxon>Dothideomycetes</taxon>
        <taxon>Dothideomycetidae</taxon>
        <taxon>Mycosphaerellales</taxon>
        <taxon>Extremaceae</taxon>
        <taxon>Saxophila</taxon>
    </lineage>
</organism>
<feature type="compositionally biased region" description="Low complexity" evidence="7">
    <location>
        <begin position="611"/>
        <end position="621"/>
    </location>
</feature>
<dbReference type="InterPro" id="IPR003661">
    <property type="entry name" value="HisK_dim/P_dom"/>
</dbReference>
<dbReference type="SMART" id="SM00388">
    <property type="entry name" value="HisKA"/>
    <property type="match status" value="1"/>
</dbReference>
<dbReference type="Proteomes" id="UP001337655">
    <property type="component" value="Unassembled WGS sequence"/>
</dbReference>
<dbReference type="Gene3D" id="3.30.450.40">
    <property type="match status" value="1"/>
</dbReference>
<dbReference type="Pfam" id="PF00512">
    <property type="entry name" value="HisKA"/>
    <property type="match status" value="1"/>
</dbReference>
<sequence>MSTTTDGTQPRVSVQEREVHRYYQPWLKAQGSSLNVASHVESIGQRELSSRGYQPRSAPDKALLAFAQLAVARLDVKRAMVSLIDPKHQMILAEATRSLSLTASGGLWLGTTVLSRPSAVCEHCFTNKATATNEDGETLTCRGLIVEDCRLDERFKDREYVVQEPGVRFYAGVPIISQSGCAIGAYAVSDEKPRSNGLSVEELAFMQETAAAVMEHLEWARDRVDRFKGERVVRGMASFIEGCSSMDKGDERTATDRVPVSSQPPKEAGSHTTRPQMTSRVSYRRQAFITTQGRRSGSQPRKADGVTRVFHRATEILRESTFADGAVILGASPGASKMRSSGHPRSSSQSSDPTPVSSGPSPGSDSVSHDTSDSDVSPASKPCRVFATAVSNDESGREILKDTSITVGTLERYFQLHPRGKKFYFGEEGSDFTSGEDVASTSLDTESRRLRRNRTLDHRELLAKLPEMKTLIFLPLYDYAEDRLMAGCFLWSSNTGQMMSYDEDLSYLRAFAASIMSEVARINTQQNEAAKTTFIASISHELRSPLHGILGSTELLRETAQDSFQASLLTSISTCGKTLLDTLNHVLDYAKINKLSGRTRPKRSAKHNKSPHASSSDSALESMSITGEVDLGVLVEEVTDAICSGHAFKRVLDIPSKSMSVSAFSNPATFANDTSHRRQQISELDTDLAVSVLLDIAPRQSWLVRTQPGALRRIIMNCLGNALKYTPRGFIAISLRAQEGFRDGKMDTLIRVVDSGKGMSEDFLRDKLFLPFTQEDPYQAGTGLGLSIVKTIVDSLGGSIEVKSQQGIGTEITVRVSLTPAHATPIAAPDEEVMAVAEQTKGMNMVILDPFSSKSEMSLSGRISRLEETLRAVCASWFDMKVSRSSAIDSSDADFYIFAEPPPVEKLIANHHERALKPRPHRNVPVIIICLNAEEAVQVSRHQGQALHELGCHTEVISQPCGPRKLAKVLKYCLQKKQEAEEDSYEATPQDEKADDSAEHPPGRLPESQPSNDNDTQAPARTNESARAPLPHRYKSLTKSLSSAVAFPSPTPLDPTTPGMESGPSETVQSDGVISDDSHVLLVDDNSINLQLLVMFMKKLQFSYTEAENGQEALDHFREACLPGPHSPAPGRRFDVILMDISMPVMDGMEATKRIREFEADNGLEKTLIIALTGLASAQAQEQAMAAGIDVFLPKPVKFAELRKLLVSGS</sequence>
<feature type="compositionally biased region" description="Polar residues" evidence="7">
    <location>
        <begin position="1008"/>
        <end position="1025"/>
    </location>
</feature>
<dbReference type="Gene3D" id="3.40.50.2300">
    <property type="match status" value="1"/>
</dbReference>
<dbReference type="InterPro" id="IPR036890">
    <property type="entry name" value="HATPase_C_sf"/>
</dbReference>
<comment type="caution">
    <text evidence="10">The sequence shown here is derived from an EMBL/GenBank/DDBJ whole genome shotgun (WGS) entry which is preliminary data.</text>
</comment>
<dbReference type="FunFam" id="3.30.450.40:FF:000083">
    <property type="entry name" value="Sensor histidine kinase/response regulator, putative (AFU_orthologue AFUA_4G00660)"/>
    <property type="match status" value="1"/>
</dbReference>
<feature type="region of interest" description="Disordered" evidence="7">
    <location>
        <begin position="598"/>
        <end position="621"/>
    </location>
</feature>
<dbReference type="GO" id="GO:0000155">
    <property type="term" value="F:phosphorelay sensor kinase activity"/>
    <property type="evidence" value="ECO:0007669"/>
    <property type="project" value="InterPro"/>
</dbReference>
<evidence type="ECO:0000313" key="10">
    <source>
        <dbReference type="EMBL" id="KAK5165373.1"/>
    </source>
</evidence>
<dbReference type="PROSITE" id="PS50109">
    <property type="entry name" value="HIS_KIN"/>
    <property type="match status" value="1"/>
</dbReference>
<dbReference type="SMART" id="SM00387">
    <property type="entry name" value="HATPase_c"/>
    <property type="match status" value="1"/>
</dbReference>
<dbReference type="InterPro" id="IPR004358">
    <property type="entry name" value="Sig_transdc_His_kin-like_C"/>
</dbReference>
<dbReference type="Gene3D" id="1.10.287.130">
    <property type="match status" value="1"/>
</dbReference>
<dbReference type="PROSITE" id="PS50110">
    <property type="entry name" value="RESPONSE_REGULATORY"/>
    <property type="match status" value="1"/>
</dbReference>
<proteinExistence type="predicted"/>
<dbReference type="SUPFAM" id="SSF47384">
    <property type="entry name" value="Homodimeric domain of signal transducing histidine kinase"/>
    <property type="match status" value="1"/>
</dbReference>